<gene>
    <name evidence="2" type="ORF">CINC_LOCUS3918</name>
</gene>
<dbReference type="InterPro" id="IPR009947">
    <property type="entry name" value="NDUA7"/>
</dbReference>
<accession>A0A9P0FQW0</accession>
<feature type="region of interest" description="Disordered" evidence="1">
    <location>
        <begin position="130"/>
        <end position="193"/>
    </location>
</feature>
<dbReference type="GO" id="GO:0005743">
    <property type="term" value="C:mitochondrial inner membrane"/>
    <property type="evidence" value="ECO:0007669"/>
    <property type="project" value="InterPro"/>
</dbReference>
<feature type="compositionally biased region" description="Polar residues" evidence="1">
    <location>
        <begin position="173"/>
        <end position="193"/>
    </location>
</feature>
<evidence type="ECO:0008006" key="4">
    <source>
        <dbReference type="Google" id="ProtNLM"/>
    </source>
</evidence>
<feature type="compositionally biased region" description="Low complexity" evidence="1">
    <location>
        <begin position="139"/>
        <end position="172"/>
    </location>
</feature>
<organism evidence="2 3">
    <name type="scientific">Chrysodeixis includens</name>
    <name type="common">Soybean looper</name>
    <name type="synonym">Pseudoplusia includens</name>
    <dbReference type="NCBI Taxonomy" id="689277"/>
    <lineage>
        <taxon>Eukaryota</taxon>
        <taxon>Metazoa</taxon>
        <taxon>Ecdysozoa</taxon>
        <taxon>Arthropoda</taxon>
        <taxon>Hexapoda</taxon>
        <taxon>Insecta</taxon>
        <taxon>Pterygota</taxon>
        <taxon>Neoptera</taxon>
        <taxon>Endopterygota</taxon>
        <taxon>Lepidoptera</taxon>
        <taxon>Glossata</taxon>
        <taxon>Ditrysia</taxon>
        <taxon>Noctuoidea</taxon>
        <taxon>Noctuidae</taxon>
        <taxon>Plusiinae</taxon>
        <taxon>Chrysodeixis</taxon>
    </lineage>
</organism>
<dbReference type="OrthoDB" id="7449810at2759"/>
<proteinExistence type="predicted"/>
<evidence type="ECO:0000313" key="2">
    <source>
        <dbReference type="EMBL" id="CAH0588090.1"/>
    </source>
</evidence>
<evidence type="ECO:0000313" key="3">
    <source>
        <dbReference type="Proteomes" id="UP001154114"/>
    </source>
</evidence>
<dbReference type="Pfam" id="PF07347">
    <property type="entry name" value="CI-B14_5a"/>
    <property type="match status" value="1"/>
</dbReference>
<dbReference type="AlphaFoldDB" id="A0A9P0FQW0"/>
<dbReference type="Proteomes" id="UP001154114">
    <property type="component" value="Chromosome 16"/>
</dbReference>
<reference evidence="2" key="1">
    <citation type="submission" date="2021-12" db="EMBL/GenBank/DDBJ databases">
        <authorList>
            <person name="King R."/>
        </authorList>
    </citation>
    <scope>NUCLEOTIDE SEQUENCE</scope>
</reference>
<protein>
    <recommendedName>
        <fullName evidence="4">NADH dehydrogenase [ubiquinone] 1 alpha subcomplex subunit 7</fullName>
    </recommendedName>
</protein>
<sequence length="193" mass="21704">MVKKGALKFEFRDVSSVFQKIRDFILGGKFKLENRFPPLISPRAIQRPDIPRGPEHKYADRWYSKRYMLDSVKPPVLSSLADGKPVVGGGFPCVMKSEAVAFNCPPTAGAPWLLDGHCYYEFVAANMTSQSGCPPSQPSNPCDDQNQNQQQNQQNQQNQQCPSNRNQQNQNPCSDQNQQSNNPCRQNPQQSCN</sequence>
<dbReference type="EMBL" id="LR824019">
    <property type="protein sequence ID" value="CAH0588090.1"/>
    <property type="molecule type" value="Genomic_DNA"/>
</dbReference>
<dbReference type="GO" id="GO:0042773">
    <property type="term" value="P:ATP synthesis coupled electron transport"/>
    <property type="evidence" value="ECO:0007669"/>
    <property type="project" value="InterPro"/>
</dbReference>
<evidence type="ECO:0000256" key="1">
    <source>
        <dbReference type="SAM" id="MobiDB-lite"/>
    </source>
</evidence>
<name>A0A9P0FQW0_CHRIL</name>
<keyword evidence="3" id="KW-1185">Reference proteome</keyword>